<dbReference type="Proteomes" id="UP000041254">
    <property type="component" value="Unassembled WGS sequence"/>
</dbReference>
<accession>A0A0G4GV33</accession>
<keyword evidence="2" id="KW-1185">Reference proteome</keyword>
<evidence type="ECO:0000313" key="2">
    <source>
        <dbReference type="Proteomes" id="UP000041254"/>
    </source>
</evidence>
<sequence length="272" mass="29600">MDWPELSPELHGALKDILERVIRERPADALKNVSDDLLERSGVCLQDFEQLFETCARLPQTYSLPDALPPSSVSAKPAGAAEGLFPTQAHDLVVPLSALESIAKTVWEEPFANAVKVMSFTSLSQMLDDDSEVPAAFALPFPAAVKLANELSDTDLAPQLSAVTAGGKNVSFEEFTQAVAKDWHDKHMRLLRQPYEESEAFRTAGSLVDALTEEAPDGFGLSAEDAQLLVAAAGTKGARDEEFTWQHYVRFLSVGGFELLFAEELLPRSPAV</sequence>
<protein>
    <submittedName>
        <fullName evidence="1">Uncharacterized protein</fullName>
    </submittedName>
</protein>
<name>A0A0G4GV33_VITBC</name>
<proteinExistence type="predicted"/>
<evidence type="ECO:0000313" key="1">
    <source>
        <dbReference type="EMBL" id="CEM34731.1"/>
    </source>
</evidence>
<reference evidence="1 2" key="1">
    <citation type="submission" date="2014-11" db="EMBL/GenBank/DDBJ databases">
        <authorList>
            <person name="Zhu J."/>
            <person name="Qi W."/>
            <person name="Song R."/>
        </authorList>
    </citation>
    <scope>NUCLEOTIDE SEQUENCE [LARGE SCALE GENOMIC DNA]</scope>
</reference>
<dbReference type="VEuPathDB" id="CryptoDB:Vbra_18710"/>
<dbReference type="EMBL" id="CDMY01000831">
    <property type="protein sequence ID" value="CEM34731.1"/>
    <property type="molecule type" value="Genomic_DNA"/>
</dbReference>
<gene>
    <name evidence="1" type="ORF">Vbra_18710</name>
</gene>
<dbReference type="AlphaFoldDB" id="A0A0G4GV33"/>
<organism evidence="1 2">
    <name type="scientific">Vitrella brassicaformis (strain CCMP3155)</name>
    <dbReference type="NCBI Taxonomy" id="1169540"/>
    <lineage>
        <taxon>Eukaryota</taxon>
        <taxon>Sar</taxon>
        <taxon>Alveolata</taxon>
        <taxon>Colpodellida</taxon>
        <taxon>Vitrellaceae</taxon>
        <taxon>Vitrella</taxon>
    </lineage>
</organism>
<dbReference type="InParanoid" id="A0A0G4GV33"/>